<feature type="transmembrane region" description="Helical" evidence="7">
    <location>
        <begin position="42"/>
        <end position="65"/>
    </location>
</feature>
<keyword evidence="3 7" id="KW-0812">Transmembrane</keyword>
<dbReference type="PANTHER" id="PTHR42865:SF1">
    <property type="entry name" value="AEROBIC C4-DICARBOXYLATE TRANSPORT PROTEIN"/>
    <property type="match status" value="1"/>
</dbReference>
<evidence type="ECO:0000256" key="3">
    <source>
        <dbReference type="ARBA" id="ARBA00022692"/>
    </source>
</evidence>
<name>A0ABT1UQ36_9ACTN</name>
<dbReference type="Pfam" id="PF00375">
    <property type="entry name" value="SDF"/>
    <property type="match status" value="1"/>
</dbReference>
<evidence type="ECO:0000313" key="9">
    <source>
        <dbReference type="Proteomes" id="UP001204746"/>
    </source>
</evidence>
<keyword evidence="5 7" id="KW-0472">Membrane</keyword>
<dbReference type="InterPro" id="IPR001991">
    <property type="entry name" value="Na-dicarboxylate_symporter"/>
</dbReference>
<comment type="caution">
    <text evidence="8">The sequence shown here is derived from an EMBL/GenBank/DDBJ whole genome shotgun (WGS) entry which is preliminary data.</text>
</comment>
<organism evidence="8 9">
    <name type="scientific">Streptomyces rugosispiralis</name>
    <dbReference type="NCBI Taxonomy" id="2967341"/>
    <lineage>
        <taxon>Bacteria</taxon>
        <taxon>Bacillati</taxon>
        <taxon>Actinomycetota</taxon>
        <taxon>Actinomycetes</taxon>
        <taxon>Kitasatosporales</taxon>
        <taxon>Streptomycetaceae</taxon>
        <taxon>Streptomyces</taxon>
    </lineage>
</organism>
<comment type="subcellular location">
    <subcellularLocation>
        <location evidence="1">Membrane</location>
        <topology evidence="1">Multi-pass membrane protein</topology>
    </subcellularLocation>
</comment>
<dbReference type="RefSeq" id="WP_256648288.1">
    <property type="nucleotide sequence ID" value="NZ_JANIAA010000001.1"/>
</dbReference>
<dbReference type="InterPro" id="IPR036458">
    <property type="entry name" value="Na:dicarbo_symporter_sf"/>
</dbReference>
<dbReference type="Proteomes" id="UP001204746">
    <property type="component" value="Unassembled WGS sequence"/>
</dbReference>
<gene>
    <name evidence="8" type="ORF">NP777_02310</name>
</gene>
<reference evidence="8 9" key="1">
    <citation type="submission" date="2022-07" db="EMBL/GenBank/DDBJ databases">
        <authorList>
            <person name="Phongsopitanun W."/>
            <person name="Tanasupawat S."/>
        </authorList>
    </citation>
    <scope>NUCLEOTIDE SEQUENCE [LARGE SCALE GENOMIC DNA]</scope>
    <source>
        <strain evidence="8 9">RCU-064</strain>
    </source>
</reference>
<dbReference type="SUPFAM" id="SSF118215">
    <property type="entry name" value="Proton glutamate symport protein"/>
    <property type="match status" value="1"/>
</dbReference>
<evidence type="ECO:0000256" key="7">
    <source>
        <dbReference type="SAM" id="Phobius"/>
    </source>
</evidence>
<dbReference type="Gene3D" id="1.10.3860.10">
    <property type="entry name" value="Sodium:dicarboxylate symporter"/>
    <property type="match status" value="1"/>
</dbReference>
<dbReference type="EMBL" id="JANIAA010000001">
    <property type="protein sequence ID" value="MCQ8187101.1"/>
    <property type="molecule type" value="Genomic_DNA"/>
</dbReference>
<protein>
    <submittedName>
        <fullName evidence="8">Cation:dicarboxylase symporter family transporter</fullName>
    </submittedName>
</protein>
<accession>A0ABT1UQ36</accession>
<keyword evidence="9" id="KW-1185">Reference proteome</keyword>
<keyword evidence="4 7" id="KW-1133">Transmembrane helix</keyword>
<evidence type="ECO:0000256" key="1">
    <source>
        <dbReference type="ARBA" id="ARBA00004141"/>
    </source>
</evidence>
<feature type="region of interest" description="Disordered" evidence="6">
    <location>
        <begin position="1"/>
        <end position="22"/>
    </location>
</feature>
<evidence type="ECO:0000313" key="8">
    <source>
        <dbReference type="EMBL" id="MCQ8187101.1"/>
    </source>
</evidence>
<proteinExistence type="predicted"/>
<feature type="transmembrane region" description="Helical" evidence="7">
    <location>
        <begin position="85"/>
        <end position="112"/>
    </location>
</feature>
<evidence type="ECO:0000256" key="4">
    <source>
        <dbReference type="ARBA" id="ARBA00022989"/>
    </source>
</evidence>
<evidence type="ECO:0000256" key="6">
    <source>
        <dbReference type="SAM" id="MobiDB-lite"/>
    </source>
</evidence>
<keyword evidence="2" id="KW-0813">Transport</keyword>
<dbReference type="PANTHER" id="PTHR42865">
    <property type="entry name" value="PROTON/GLUTAMATE-ASPARTATE SYMPORTER"/>
    <property type="match status" value="1"/>
</dbReference>
<feature type="transmembrane region" description="Helical" evidence="7">
    <location>
        <begin position="124"/>
        <end position="153"/>
    </location>
</feature>
<evidence type="ECO:0000256" key="5">
    <source>
        <dbReference type="ARBA" id="ARBA00023136"/>
    </source>
</evidence>
<evidence type="ECO:0000256" key="2">
    <source>
        <dbReference type="ARBA" id="ARBA00022448"/>
    </source>
</evidence>
<sequence length="184" mass="19560">MLHPGTGLNVDPSTSRAEDVPETATEHATFTGFVSSLIPTSLLGAITGDAILAALVVSIVFGVALNMAGEDGALLVRGIRALTDVVFRIVGWVMRLAPLGTFGALATVVAPYGAESLKQRASLIVLSTATCVVYVLVVLGTIMRACHLSLFALMRSWRPWHRTPGGRHRHPLRMLLQPGRLRGG</sequence>